<dbReference type="Gene3D" id="3.30.390.30">
    <property type="match status" value="1"/>
</dbReference>
<keyword evidence="4" id="KW-0520">NAD</keyword>
<dbReference type="VEuPathDB" id="FungiDB:PMAA_061120"/>
<dbReference type="Gene3D" id="3.50.50.60">
    <property type="entry name" value="FAD/NAD(P)-binding domain"/>
    <property type="match status" value="2"/>
</dbReference>
<dbReference type="GO" id="GO:0050660">
    <property type="term" value="F:flavin adenine dinucleotide binding"/>
    <property type="evidence" value="ECO:0007669"/>
    <property type="project" value="TreeGrafter"/>
</dbReference>
<dbReference type="EMBL" id="DS995903">
    <property type="protein sequence ID" value="EEA22333.1"/>
    <property type="molecule type" value="Genomic_DNA"/>
</dbReference>
<dbReference type="PANTHER" id="PTHR22912:SF151">
    <property type="entry name" value="DIHYDROLIPOYL DEHYDROGENASE, MITOCHONDRIAL"/>
    <property type="match status" value="1"/>
</dbReference>
<feature type="domain" description="Pyridine nucleotide-disulphide oxidoreductase dimerisation" evidence="5">
    <location>
        <begin position="914"/>
        <end position="1020"/>
    </location>
</feature>
<proteinExistence type="inferred from homology"/>
<dbReference type="GO" id="GO:0006103">
    <property type="term" value="P:2-oxoglutarate metabolic process"/>
    <property type="evidence" value="ECO:0007669"/>
    <property type="project" value="TreeGrafter"/>
</dbReference>
<organism evidence="7 8">
    <name type="scientific">Talaromyces marneffei (strain ATCC 18224 / CBS 334.59 / QM 7333)</name>
    <name type="common">Penicillium marneffei</name>
    <dbReference type="NCBI Taxonomy" id="441960"/>
    <lineage>
        <taxon>Eukaryota</taxon>
        <taxon>Fungi</taxon>
        <taxon>Dikarya</taxon>
        <taxon>Ascomycota</taxon>
        <taxon>Pezizomycotina</taxon>
        <taxon>Eurotiomycetes</taxon>
        <taxon>Eurotiomycetidae</taxon>
        <taxon>Eurotiales</taxon>
        <taxon>Trichocomaceae</taxon>
        <taxon>Talaromyces</taxon>
        <taxon>Talaromyces sect. Talaromyces</taxon>
    </lineage>
</organism>
<dbReference type="InterPro" id="IPR050151">
    <property type="entry name" value="Class-I_Pyr_Nuc-Dis_Oxidored"/>
</dbReference>
<dbReference type="Pfam" id="PF02852">
    <property type="entry name" value="Pyr_redox_dim"/>
    <property type="match status" value="1"/>
</dbReference>
<dbReference type="SUPFAM" id="SSF55424">
    <property type="entry name" value="FAD/NAD-linked reductases, dimerisation (C-terminal) domain"/>
    <property type="match status" value="1"/>
</dbReference>
<dbReference type="InterPro" id="IPR016156">
    <property type="entry name" value="FAD/NAD-linked_Rdtase_dimer_sf"/>
</dbReference>
<sequence length="1027" mass="113565">MAPECAQLTNCSCDRYRCQEYGAFCEYRHPRPHAAAPKVSPPQDRGWDLVPIQPRPPLQRMTSSLDPFKCDEVEGRYFRLFQEELAFDLSGYFETPFWTRIIPQQCYHEPAIKHAIFALSALYKSAISSKTNTANLDDEHFNFALVQQRQAINSLRQALSSGQPQMRLALVASLLFSCFESFHGDWETASQQIYSGLNILKHLSEDERRHATNSLVDMDFEVGLTLRRLKLQILSFLAMNPMCEHPFNDLNVEETMPDMPDQFTTFNEAFAAATNLAVSVLRHSRISARCGNDLGLRELIAQQQQCLHGLVDQWNKAYEPIFLELCQSIVNKAYIGALQLRICVWKCEIMIATSLSNTEIVFDSFITQFQRITHFARHILQTDQEIRQSDGPRLQYGMGLIMALFYTATRCRDFSVRREAIAILREWPCTNGVWHSLQAAKVAEWIADIEEEYCVGMRFIPGNCRVKMQSLKVSVQKGEISVDSTTTSRFLILISYIYWIHYFVQSWSQLTLLLHFINQFNMASRNINVHPNGYHPASLTQTAFDIIIIGGGPVTSFAESRLAKAGLSVAVIEHELYGGECHFFGCIPSKALLRPVEAFEAAKAIDGAREAIGKNKLDVAAVFERRDRFVDLWDDKTWISISNGSSGATLVRGFGRIAGMKKVSVQPHGETQKYHLDANIAIIIATGSTHSVPAIPGIESLEEGTELWSNRDAVAANIAPEHLIILGAGPVGSEMATFYSAIGSKVTLISSTAEILPMVEGAAAKIVRKSLEASGVSIKLSSRVDKIEKHAANSLTVVLSSGETISGSVLLNATGRRPRTFDLGLDSIGLTGEGQPLKTDSRLAVPTAQGTEPWLFAIGDVNGLAPTTHMGVYQARIASNVILSSIRYKQPSVKINIPIGVTVTEAKGCQSTFAQVIFTEPNIGTVGHTFASAQSAGLKVRAVDSDFSIAGAWLYGDRQPGWARWVIEEGTDKLVGATFCCVEGSEFVNASQVAILQGLTLKEMVHVVPPFPTRGEIWTHLLNAAGF</sequence>
<dbReference type="InterPro" id="IPR036188">
    <property type="entry name" value="FAD/NAD-bd_sf"/>
</dbReference>
<evidence type="ECO:0000259" key="5">
    <source>
        <dbReference type="Pfam" id="PF02852"/>
    </source>
</evidence>
<dbReference type="PRINTS" id="PR00411">
    <property type="entry name" value="PNDRDTASEI"/>
</dbReference>
<dbReference type="Proteomes" id="UP000001294">
    <property type="component" value="Unassembled WGS sequence"/>
</dbReference>
<evidence type="ECO:0000256" key="4">
    <source>
        <dbReference type="ARBA" id="ARBA00023027"/>
    </source>
</evidence>
<evidence type="ECO:0000256" key="3">
    <source>
        <dbReference type="ARBA" id="ARBA00022827"/>
    </source>
</evidence>
<evidence type="ECO:0000256" key="2">
    <source>
        <dbReference type="ARBA" id="ARBA00022630"/>
    </source>
</evidence>
<evidence type="ECO:0000256" key="1">
    <source>
        <dbReference type="ARBA" id="ARBA00007532"/>
    </source>
</evidence>
<dbReference type="STRING" id="441960.B6QMW4"/>
<protein>
    <submittedName>
        <fullName evidence="7">Dihydrolipoyl dehydrogenase, putative</fullName>
    </submittedName>
</protein>
<dbReference type="PANTHER" id="PTHR22912">
    <property type="entry name" value="DISULFIDE OXIDOREDUCTASE"/>
    <property type="match status" value="1"/>
</dbReference>
<evidence type="ECO:0000313" key="8">
    <source>
        <dbReference type="Proteomes" id="UP000001294"/>
    </source>
</evidence>
<evidence type="ECO:0000259" key="6">
    <source>
        <dbReference type="Pfam" id="PF07992"/>
    </source>
</evidence>
<dbReference type="GO" id="GO:0004148">
    <property type="term" value="F:dihydrolipoyl dehydrogenase (NADH) activity"/>
    <property type="evidence" value="ECO:0007669"/>
    <property type="project" value="TreeGrafter"/>
</dbReference>
<dbReference type="InterPro" id="IPR023753">
    <property type="entry name" value="FAD/NAD-binding_dom"/>
</dbReference>
<keyword evidence="2" id="KW-0285">Flavoprotein</keyword>
<gene>
    <name evidence="7" type="ORF">PMAA_061120</name>
</gene>
<dbReference type="SUPFAM" id="SSF51905">
    <property type="entry name" value="FAD/NAD(P)-binding domain"/>
    <property type="match status" value="1"/>
</dbReference>
<reference evidence="8" key="1">
    <citation type="journal article" date="2015" name="Genome Announc.">
        <title>Genome sequence of the AIDS-associated pathogen Penicillium marneffei (ATCC18224) and its near taxonomic relative Talaromyces stipitatus (ATCC10500).</title>
        <authorList>
            <person name="Nierman W.C."/>
            <person name="Fedorova-Abrams N.D."/>
            <person name="Andrianopoulos A."/>
        </authorList>
    </citation>
    <scope>NUCLEOTIDE SEQUENCE [LARGE SCALE GENOMIC DNA]</scope>
    <source>
        <strain evidence="8">ATCC 18224 / CBS 334.59 / QM 7333</strain>
    </source>
</reference>
<dbReference type="OrthoDB" id="361797at2759"/>
<dbReference type="AlphaFoldDB" id="B6QMW4"/>
<accession>B6QMW4</accession>
<dbReference type="InterPro" id="IPR004099">
    <property type="entry name" value="Pyr_nucl-diS_OxRdtase_dimer"/>
</dbReference>
<name>B6QMW4_TALMQ</name>
<keyword evidence="3" id="KW-0274">FAD</keyword>
<dbReference type="HOGENOM" id="CLU_294933_0_0_1"/>
<comment type="similarity">
    <text evidence="1">Belongs to the class-I pyridine nucleotide-disulfide oxidoreductase family.</text>
</comment>
<dbReference type="PRINTS" id="PR00368">
    <property type="entry name" value="FADPNR"/>
</dbReference>
<keyword evidence="8" id="KW-1185">Reference proteome</keyword>
<evidence type="ECO:0000313" key="7">
    <source>
        <dbReference type="EMBL" id="EEA22333.1"/>
    </source>
</evidence>
<feature type="domain" description="FAD/NAD(P)-binding" evidence="6">
    <location>
        <begin position="544"/>
        <end position="874"/>
    </location>
</feature>
<dbReference type="Pfam" id="PF07992">
    <property type="entry name" value="Pyr_redox_2"/>
    <property type="match status" value="1"/>
</dbReference>